<evidence type="ECO:0000256" key="2">
    <source>
        <dbReference type="ARBA" id="ARBA00023015"/>
    </source>
</evidence>
<reference evidence="6 7" key="1">
    <citation type="submission" date="2019-04" db="EMBL/GenBank/DDBJ databases">
        <title>Trinickia sp. 7GSK02, isolated from subtropical forest soil.</title>
        <authorList>
            <person name="Gao Z.-H."/>
            <person name="Qiu L.-H."/>
        </authorList>
    </citation>
    <scope>NUCLEOTIDE SEQUENCE [LARGE SCALE GENOMIC DNA]</scope>
    <source>
        <strain evidence="6 7">7GSK02</strain>
    </source>
</reference>
<dbReference type="Gene3D" id="3.40.190.290">
    <property type="match status" value="1"/>
</dbReference>
<dbReference type="OrthoDB" id="464481at2"/>
<dbReference type="InterPro" id="IPR000847">
    <property type="entry name" value="LysR_HTH_N"/>
</dbReference>
<dbReference type="PANTHER" id="PTHR30126:SF40">
    <property type="entry name" value="HTH-TYPE TRANSCRIPTIONAL REGULATOR GLTR"/>
    <property type="match status" value="1"/>
</dbReference>
<dbReference type="PROSITE" id="PS50931">
    <property type="entry name" value="HTH_LYSR"/>
    <property type="match status" value="1"/>
</dbReference>
<dbReference type="GO" id="GO:0000976">
    <property type="term" value="F:transcription cis-regulatory region binding"/>
    <property type="evidence" value="ECO:0007669"/>
    <property type="project" value="TreeGrafter"/>
</dbReference>
<dbReference type="CDD" id="cd08442">
    <property type="entry name" value="PBP2_YofA_SoxR_like"/>
    <property type="match status" value="1"/>
</dbReference>
<feature type="domain" description="HTH lysR-type" evidence="5">
    <location>
        <begin position="1"/>
        <end position="58"/>
    </location>
</feature>
<keyword evidence="4" id="KW-0804">Transcription</keyword>
<organism evidence="6 7">
    <name type="scientific">Trinickia terrae</name>
    <dbReference type="NCBI Taxonomy" id="2571161"/>
    <lineage>
        <taxon>Bacteria</taxon>
        <taxon>Pseudomonadati</taxon>
        <taxon>Pseudomonadota</taxon>
        <taxon>Betaproteobacteria</taxon>
        <taxon>Burkholderiales</taxon>
        <taxon>Burkholderiaceae</taxon>
        <taxon>Trinickia</taxon>
    </lineage>
</organism>
<keyword evidence="7" id="KW-1185">Reference proteome</keyword>
<evidence type="ECO:0000313" key="6">
    <source>
        <dbReference type="EMBL" id="TKC88807.1"/>
    </source>
</evidence>
<accession>A0A4U1I6B2</accession>
<dbReference type="RefSeq" id="WP_136895316.1">
    <property type="nucleotide sequence ID" value="NZ_SWJE01000006.1"/>
</dbReference>
<dbReference type="InterPro" id="IPR005119">
    <property type="entry name" value="LysR_subst-bd"/>
</dbReference>
<evidence type="ECO:0000259" key="5">
    <source>
        <dbReference type="PROSITE" id="PS50931"/>
    </source>
</evidence>
<keyword evidence="3" id="KW-0238">DNA-binding</keyword>
<dbReference type="GO" id="GO:0003700">
    <property type="term" value="F:DNA-binding transcription factor activity"/>
    <property type="evidence" value="ECO:0007669"/>
    <property type="project" value="InterPro"/>
</dbReference>
<dbReference type="InterPro" id="IPR036388">
    <property type="entry name" value="WH-like_DNA-bd_sf"/>
</dbReference>
<dbReference type="FunFam" id="1.10.10.10:FF:000001">
    <property type="entry name" value="LysR family transcriptional regulator"/>
    <property type="match status" value="1"/>
</dbReference>
<gene>
    <name evidence="6" type="ORF">FAZ69_13780</name>
</gene>
<dbReference type="Pfam" id="PF00126">
    <property type="entry name" value="HTH_1"/>
    <property type="match status" value="1"/>
</dbReference>
<evidence type="ECO:0000256" key="3">
    <source>
        <dbReference type="ARBA" id="ARBA00023125"/>
    </source>
</evidence>
<name>A0A4U1I6B2_9BURK</name>
<dbReference type="PRINTS" id="PR00039">
    <property type="entry name" value="HTHLYSR"/>
</dbReference>
<keyword evidence="2" id="KW-0805">Transcription regulation</keyword>
<evidence type="ECO:0000256" key="4">
    <source>
        <dbReference type="ARBA" id="ARBA00023163"/>
    </source>
</evidence>
<protein>
    <submittedName>
        <fullName evidence="6">LysR family transcriptional regulator</fullName>
    </submittedName>
</protein>
<dbReference type="Proteomes" id="UP000305539">
    <property type="component" value="Unassembled WGS sequence"/>
</dbReference>
<dbReference type="PANTHER" id="PTHR30126">
    <property type="entry name" value="HTH-TYPE TRANSCRIPTIONAL REGULATOR"/>
    <property type="match status" value="1"/>
</dbReference>
<evidence type="ECO:0000256" key="1">
    <source>
        <dbReference type="ARBA" id="ARBA00009437"/>
    </source>
</evidence>
<dbReference type="SUPFAM" id="SSF53850">
    <property type="entry name" value="Periplasmic binding protein-like II"/>
    <property type="match status" value="1"/>
</dbReference>
<dbReference type="Pfam" id="PF03466">
    <property type="entry name" value="LysR_substrate"/>
    <property type="match status" value="1"/>
</dbReference>
<dbReference type="AlphaFoldDB" id="A0A4U1I6B2"/>
<dbReference type="Gene3D" id="1.10.10.10">
    <property type="entry name" value="Winged helix-like DNA-binding domain superfamily/Winged helix DNA-binding domain"/>
    <property type="match status" value="1"/>
</dbReference>
<dbReference type="EMBL" id="SWJE01000006">
    <property type="protein sequence ID" value="TKC88807.1"/>
    <property type="molecule type" value="Genomic_DNA"/>
</dbReference>
<sequence length="295" mass="31397">MDVADLKVFEAVARHGSMNRAATELHTVQSNVTARIRALEREIGVALFQRHVRGVSLTPAGQRMLPYAARIAKLVADAKLAALDDGPPNGALSLGTLETTAALRLAPILSGYARMHPQVQLSLTTGTSSSLTADVAECRLDGAFVAGPVDHPDLHAETIFQEELVLVTPRTLRSVEAIRSVKDLKTIVFRMGCSYRQRLEALLAEMGILTATPLEFGSLDAIVACVAAGIGVTLLPRGVVANAAGRDLVSIHAIAAEKARVGTMFIRRHDAYVSSAMRAFVDIARAEFGPLMVAA</sequence>
<dbReference type="SUPFAM" id="SSF46785">
    <property type="entry name" value="Winged helix' DNA-binding domain"/>
    <property type="match status" value="1"/>
</dbReference>
<comment type="similarity">
    <text evidence="1">Belongs to the LysR transcriptional regulatory family.</text>
</comment>
<comment type="caution">
    <text evidence="6">The sequence shown here is derived from an EMBL/GenBank/DDBJ whole genome shotgun (WGS) entry which is preliminary data.</text>
</comment>
<proteinExistence type="inferred from homology"/>
<dbReference type="InterPro" id="IPR036390">
    <property type="entry name" value="WH_DNA-bd_sf"/>
</dbReference>
<evidence type="ECO:0000313" key="7">
    <source>
        <dbReference type="Proteomes" id="UP000305539"/>
    </source>
</evidence>